<reference evidence="1" key="1">
    <citation type="journal article" date="2012" name="Nature">
        <title>The oyster genome reveals stress adaptation and complexity of shell formation.</title>
        <authorList>
            <person name="Zhang G."/>
            <person name="Fang X."/>
            <person name="Guo X."/>
            <person name="Li L."/>
            <person name="Luo R."/>
            <person name="Xu F."/>
            <person name="Yang P."/>
            <person name="Zhang L."/>
            <person name="Wang X."/>
            <person name="Qi H."/>
            <person name="Xiong Z."/>
            <person name="Que H."/>
            <person name="Xie Y."/>
            <person name="Holland P.W."/>
            <person name="Paps J."/>
            <person name="Zhu Y."/>
            <person name="Wu F."/>
            <person name="Chen Y."/>
            <person name="Wang J."/>
            <person name="Peng C."/>
            <person name="Meng J."/>
            <person name="Yang L."/>
            <person name="Liu J."/>
            <person name="Wen B."/>
            <person name="Zhang N."/>
            <person name="Huang Z."/>
            <person name="Zhu Q."/>
            <person name="Feng Y."/>
            <person name="Mount A."/>
            <person name="Hedgecock D."/>
            <person name="Xu Z."/>
            <person name="Liu Y."/>
            <person name="Domazet-Loso T."/>
            <person name="Du Y."/>
            <person name="Sun X."/>
            <person name="Zhang S."/>
            <person name="Liu B."/>
            <person name="Cheng P."/>
            <person name="Jiang X."/>
            <person name="Li J."/>
            <person name="Fan D."/>
            <person name="Wang W."/>
            <person name="Fu W."/>
            <person name="Wang T."/>
            <person name="Wang B."/>
            <person name="Zhang J."/>
            <person name="Peng Z."/>
            <person name="Li Y."/>
            <person name="Li N."/>
            <person name="Wang J."/>
            <person name="Chen M."/>
            <person name="He Y."/>
            <person name="Tan F."/>
            <person name="Song X."/>
            <person name="Zheng Q."/>
            <person name="Huang R."/>
            <person name="Yang H."/>
            <person name="Du X."/>
            <person name="Chen L."/>
            <person name="Yang M."/>
            <person name="Gaffney P.M."/>
            <person name="Wang S."/>
            <person name="Luo L."/>
            <person name="She Z."/>
            <person name="Ming Y."/>
            <person name="Huang W."/>
            <person name="Zhang S."/>
            <person name="Huang B."/>
            <person name="Zhang Y."/>
            <person name="Qu T."/>
            <person name="Ni P."/>
            <person name="Miao G."/>
            <person name="Wang J."/>
            <person name="Wang Q."/>
            <person name="Steinberg C.E."/>
            <person name="Wang H."/>
            <person name="Li N."/>
            <person name="Qian L."/>
            <person name="Zhang G."/>
            <person name="Li Y."/>
            <person name="Yang H."/>
            <person name="Liu X."/>
            <person name="Wang J."/>
            <person name="Yin Y."/>
            <person name="Wang J."/>
        </authorList>
    </citation>
    <scope>NUCLEOTIDE SEQUENCE [LARGE SCALE GENOMIC DNA]</scope>
    <source>
        <strain evidence="1">05x7-T-G4-1.051#20</strain>
    </source>
</reference>
<dbReference type="AlphaFoldDB" id="K1PXE8"/>
<dbReference type="HOGENOM" id="CLU_3089280_0_0_1"/>
<dbReference type="InParanoid" id="K1PXE8"/>
<evidence type="ECO:0000313" key="1">
    <source>
        <dbReference type="EMBL" id="EKC23759.1"/>
    </source>
</evidence>
<accession>K1PXE8</accession>
<name>K1PXE8_MAGGI</name>
<proteinExistence type="predicted"/>
<protein>
    <submittedName>
        <fullName evidence="1">Uncharacterized protein</fullName>
    </submittedName>
</protein>
<dbReference type="EMBL" id="JH816470">
    <property type="protein sequence ID" value="EKC23759.1"/>
    <property type="molecule type" value="Genomic_DNA"/>
</dbReference>
<organism evidence="1">
    <name type="scientific">Magallana gigas</name>
    <name type="common">Pacific oyster</name>
    <name type="synonym">Crassostrea gigas</name>
    <dbReference type="NCBI Taxonomy" id="29159"/>
    <lineage>
        <taxon>Eukaryota</taxon>
        <taxon>Metazoa</taxon>
        <taxon>Spiralia</taxon>
        <taxon>Lophotrochozoa</taxon>
        <taxon>Mollusca</taxon>
        <taxon>Bivalvia</taxon>
        <taxon>Autobranchia</taxon>
        <taxon>Pteriomorphia</taxon>
        <taxon>Ostreida</taxon>
        <taxon>Ostreoidea</taxon>
        <taxon>Ostreidae</taxon>
        <taxon>Magallana</taxon>
    </lineage>
</organism>
<sequence length="52" mass="5642">MSQSQSGFLETVVGWDSTKCQENLDTALPRLIVSFGCMSILDTPPKLDTALP</sequence>
<gene>
    <name evidence="1" type="ORF">CGI_10021918</name>
</gene>